<dbReference type="STRING" id="1526658.BHK69_01575"/>
<evidence type="ECO:0000313" key="6">
    <source>
        <dbReference type="Proteomes" id="UP000094969"/>
    </source>
</evidence>
<gene>
    <name evidence="5" type="ORF">BHK69_01575</name>
</gene>
<dbReference type="KEGG" id="bvv:BHK69_01575"/>
<evidence type="ECO:0000256" key="3">
    <source>
        <dbReference type="SAM" id="SignalP"/>
    </source>
</evidence>
<comment type="similarity">
    <text evidence="1">Belongs to the leucine-binding protein family.</text>
</comment>
<dbReference type="CDD" id="cd06334">
    <property type="entry name" value="PBP1_ABC_ligand_binding-like"/>
    <property type="match status" value="1"/>
</dbReference>
<keyword evidence="2 3" id="KW-0732">Signal</keyword>
<dbReference type="RefSeq" id="WP_069688585.1">
    <property type="nucleotide sequence ID" value="NZ_CP017147.1"/>
</dbReference>
<dbReference type="EMBL" id="CP017147">
    <property type="protein sequence ID" value="AOO79362.1"/>
    <property type="molecule type" value="Genomic_DNA"/>
</dbReference>
<accession>A0A1D7TW57</accession>
<dbReference type="Gene3D" id="3.40.50.2300">
    <property type="match status" value="2"/>
</dbReference>
<dbReference type="PANTHER" id="PTHR47235">
    <property type="entry name" value="BLR6548 PROTEIN"/>
    <property type="match status" value="1"/>
</dbReference>
<protein>
    <submittedName>
        <fullName evidence="5">ABC transporter permease</fullName>
    </submittedName>
</protein>
<dbReference type="InterPro" id="IPR028081">
    <property type="entry name" value="Leu-bd"/>
</dbReference>
<proteinExistence type="inferred from homology"/>
<reference evidence="5 6" key="1">
    <citation type="journal article" date="2015" name="Antonie Van Leeuwenhoek">
        <title>Bosea vaviloviae sp. nov., a new species of slow-growing rhizobia isolated from nodules of the relict species Vavilovia formosa (Stev.) Fed.</title>
        <authorList>
            <person name="Safronova V.I."/>
            <person name="Kuznetsova I.G."/>
            <person name="Sazanova A.L."/>
            <person name="Kimeklis A.K."/>
            <person name="Belimov A.A."/>
            <person name="Andronov E.E."/>
            <person name="Pinaev A.G."/>
            <person name="Chizhevskaya E.P."/>
            <person name="Pukhaev A.R."/>
            <person name="Popov K.P."/>
            <person name="Willems A."/>
            <person name="Tikhonovich I.A."/>
        </authorList>
    </citation>
    <scope>NUCLEOTIDE SEQUENCE [LARGE SCALE GENOMIC DNA]</scope>
    <source>
        <strain evidence="5 6">Vaf18</strain>
    </source>
</reference>
<evidence type="ECO:0000259" key="4">
    <source>
        <dbReference type="Pfam" id="PF13458"/>
    </source>
</evidence>
<dbReference type="InterPro" id="IPR028082">
    <property type="entry name" value="Peripla_BP_I"/>
</dbReference>
<evidence type="ECO:0000256" key="1">
    <source>
        <dbReference type="ARBA" id="ARBA00010062"/>
    </source>
</evidence>
<name>A0A1D7TW57_9HYPH</name>
<dbReference type="Pfam" id="PF13458">
    <property type="entry name" value="Peripla_BP_6"/>
    <property type="match status" value="1"/>
</dbReference>
<feature type="signal peptide" evidence="3">
    <location>
        <begin position="1"/>
        <end position="27"/>
    </location>
</feature>
<dbReference type="PANTHER" id="PTHR47235:SF1">
    <property type="entry name" value="BLR6548 PROTEIN"/>
    <property type="match status" value="1"/>
</dbReference>
<evidence type="ECO:0000313" key="5">
    <source>
        <dbReference type="EMBL" id="AOO79362.1"/>
    </source>
</evidence>
<feature type="domain" description="Leucine-binding protein" evidence="4">
    <location>
        <begin position="37"/>
        <end position="397"/>
    </location>
</feature>
<dbReference type="SUPFAM" id="SSF53822">
    <property type="entry name" value="Periplasmic binding protein-like I"/>
    <property type="match status" value="1"/>
</dbReference>
<sequence length="443" mass="48508">MKTTKLMKGAALGSLLAASAQVAPALAQDSVYFANNAYRTGPFSGSGIPIGDGMRDYITMINERDGGVNGVKVVYEECETGYDTKKSIECYEQAKSKNTILYSPWSTGATLAAIPRAHIDKIPILSMAYGLSASADGTNFPWVFIPPFTYWDGASLMVKHMAAELGGMDKLKGKKLGLIHLDAPFGKEPIPVLENLAKKYGFELKIYPVAAADMQNQGSLWLSIRRDRPDYLYNQGWGAMNPTAVKEAIKNNFPINKLVGVWWAGGDDDARAGGPEAKGYKSLNLNAAGTNFPVIQDIQKYVVEKGKSLAAKEKVGENLYNRGVYNSMLVVEAMRNAQKLTGKKVINAEDMRRGLESLNITEARLKEIGMEGFATPTTISCTDHSGHSKAYVAEWDGTKWTKPGDWLEPLKDEVRPLIEANAKDYVEKATGWPKRTEPCEKSS</sequence>
<keyword evidence="6" id="KW-1185">Reference proteome</keyword>
<dbReference type="Proteomes" id="UP000094969">
    <property type="component" value="Chromosome"/>
</dbReference>
<feature type="chain" id="PRO_5009099694" evidence="3">
    <location>
        <begin position="28"/>
        <end position="443"/>
    </location>
</feature>
<evidence type="ECO:0000256" key="2">
    <source>
        <dbReference type="ARBA" id="ARBA00022729"/>
    </source>
</evidence>
<organism evidence="5 6">
    <name type="scientific">Bosea vaviloviae</name>
    <dbReference type="NCBI Taxonomy" id="1526658"/>
    <lineage>
        <taxon>Bacteria</taxon>
        <taxon>Pseudomonadati</taxon>
        <taxon>Pseudomonadota</taxon>
        <taxon>Alphaproteobacteria</taxon>
        <taxon>Hyphomicrobiales</taxon>
        <taxon>Boseaceae</taxon>
        <taxon>Bosea</taxon>
    </lineage>
</organism>
<dbReference type="AlphaFoldDB" id="A0A1D7TW57"/>
<dbReference type="OrthoDB" id="8184122at2"/>